<reference evidence="2" key="2">
    <citation type="submission" date="2020-11" db="EMBL/GenBank/DDBJ databases">
        <authorList>
            <person name="McCartney M.A."/>
            <person name="Auch B."/>
            <person name="Kono T."/>
            <person name="Mallez S."/>
            <person name="Becker A."/>
            <person name="Gohl D.M."/>
            <person name="Silverstein K.A.T."/>
            <person name="Koren S."/>
            <person name="Bechman K.B."/>
            <person name="Herman A."/>
            <person name="Abrahante J.E."/>
            <person name="Garbe J."/>
        </authorList>
    </citation>
    <scope>NUCLEOTIDE SEQUENCE</scope>
    <source>
        <strain evidence="2">Duluth1</strain>
        <tissue evidence="2">Whole animal</tissue>
    </source>
</reference>
<dbReference type="AlphaFoldDB" id="A0A9D4LWH2"/>
<evidence type="ECO:0000313" key="3">
    <source>
        <dbReference type="Proteomes" id="UP000828390"/>
    </source>
</evidence>
<comment type="caution">
    <text evidence="2">The sequence shown here is derived from an EMBL/GenBank/DDBJ whole genome shotgun (WGS) entry which is preliminary data.</text>
</comment>
<name>A0A9D4LWH2_DREPO</name>
<dbReference type="EMBL" id="JAIWYP010000002">
    <property type="protein sequence ID" value="KAH3865266.1"/>
    <property type="molecule type" value="Genomic_DNA"/>
</dbReference>
<feature type="compositionally biased region" description="Polar residues" evidence="1">
    <location>
        <begin position="87"/>
        <end position="97"/>
    </location>
</feature>
<sequence length="133" mass="14505">MFQLPNYKIVTEAEIRANGGLHTIRQFFAVHNSNELCPPIVTAVATLKQNNGSNEHASNSSDFSDTISTEDAVGFDDEVIEVLRSVAHSSGESNDISTSKDSDSETGGSNNEKEYARKQSTFVLISEDKHRVA</sequence>
<dbReference type="Proteomes" id="UP000828390">
    <property type="component" value="Unassembled WGS sequence"/>
</dbReference>
<evidence type="ECO:0000313" key="2">
    <source>
        <dbReference type="EMBL" id="KAH3865266.1"/>
    </source>
</evidence>
<keyword evidence="3" id="KW-1185">Reference proteome</keyword>
<reference evidence="2" key="1">
    <citation type="journal article" date="2019" name="bioRxiv">
        <title>The Genome of the Zebra Mussel, Dreissena polymorpha: A Resource for Invasive Species Research.</title>
        <authorList>
            <person name="McCartney M.A."/>
            <person name="Auch B."/>
            <person name="Kono T."/>
            <person name="Mallez S."/>
            <person name="Zhang Y."/>
            <person name="Obille A."/>
            <person name="Becker A."/>
            <person name="Abrahante J.E."/>
            <person name="Garbe J."/>
            <person name="Badalamenti J.P."/>
            <person name="Herman A."/>
            <person name="Mangelson H."/>
            <person name="Liachko I."/>
            <person name="Sullivan S."/>
            <person name="Sone E.D."/>
            <person name="Koren S."/>
            <person name="Silverstein K.A.T."/>
            <person name="Beckman K.B."/>
            <person name="Gohl D.M."/>
        </authorList>
    </citation>
    <scope>NUCLEOTIDE SEQUENCE</scope>
    <source>
        <strain evidence="2">Duluth1</strain>
        <tissue evidence="2">Whole animal</tissue>
    </source>
</reference>
<feature type="region of interest" description="Disordered" evidence="1">
    <location>
        <begin position="86"/>
        <end position="133"/>
    </location>
</feature>
<proteinExistence type="predicted"/>
<organism evidence="2 3">
    <name type="scientific">Dreissena polymorpha</name>
    <name type="common">Zebra mussel</name>
    <name type="synonym">Mytilus polymorpha</name>
    <dbReference type="NCBI Taxonomy" id="45954"/>
    <lineage>
        <taxon>Eukaryota</taxon>
        <taxon>Metazoa</taxon>
        <taxon>Spiralia</taxon>
        <taxon>Lophotrochozoa</taxon>
        <taxon>Mollusca</taxon>
        <taxon>Bivalvia</taxon>
        <taxon>Autobranchia</taxon>
        <taxon>Heteroconchia</taxon>
        <taxon>Euheterodonta</taxon>
        <taxon>Imparidentia</taxon>
        <taxon>Neoheterodontei</taxon>
        <taxon>Myida</taxon>
        <taxon>Dreissenoidea</taxon>
        <taxon>Dreissenidae</taxon>
        <taxon>Dreissena</taxon>
    </lineage>
</organism>
<accession>A0A9D4LWH2</accession>
<evidence type="ECO:0000256" key="1">
    <source>
        <dbReference type="SAM" id="MobiDB-lite"/>
    </source>
</evidence>
<protein>
    <submittedName>
        <fullName evidence="2">Uncharacterized protein</fullName>
    </submittedName>
</protein>
<gene>
    <name evidence="2" type="ORF">DPMN_028305</name>
</gene>